<dbReference type="Proteomes" id="UP001549110">
    <property type="component" value="Unassembled WGS sequence"/>
</dbReference>
<keyword evidence="2" id="KW-1185">Reference proteome</keyword>
<proteinExistence type="predicted"/>
<sequence>MARHYGTSVIPVRPYKPRDKAKVEQSVLLVERWVIDPPSFRWTHMLASELERSV</sequence>
<name>A0ABV2ELW5_9CAUL</name>
<evidence type="ECO:0000313" key="2">
    <source>
        <dbReference type="Proteomes" id="UP001549110"/>
    </source>
</evidence>
<dbReference type="EMBL" id="JBEPLU010000002">
    <property type="protein sequence ID" value="MET3528040.1"/>
    <property type="molecule type" value="Genomic_DNA"/>
</dbReference>
<reference evidence="1 2" key="1">
    <citation type="submission" date="2024-06" db="EMBL/GenBank/DDBJ databases">
        <title>Genomic Encyclopedia of Type Strains, Phase IV (KMG-IV): sequencing the most valuable type-strain genomes for metagenomic binning, comparative biology and taxonomic classification.</title>
        <authorList>
            <person name="Goeker M."/>
        </authorList>
    </citation>
    <scope>NUCLEOTIDE SEQUENCE [LARGE SCALE GENOMIC DNA]</scope>
    <source>
        <strain evidence="1 2">DSM 17809</strain>
    </source>
</reference>
<accession>A0ABV2ELW5</accession>
<evidence type="ECO:0000313" key="1">
    <source>
        <dbReference type="EMBL" id="MET3528040.1"/>
    </source>
</evidence>
<gene>
    <name evidence="1" type="ORF">ABID41_003158</name>
</gene>
<organism evidence="1 2">
    <name type="scientific">Phenylobacterium koreense</name>
    <dbReference type="NCBI Taxonomy" id="266125"/>
    <lineage>
        <taxon>Bacteria</taxon>
        <taxon>Pseudomonadati</taxon>
        <taxon>Pseudomonadota</taxon>
        <taxon>Alphaproteobacteria</taxon>
        <taxon>Caulobacterales</taxon>
        <taxon>Caulobacteraceae</taxon>
        <taxon>Phenylobacterium</taxon>
    </lineage>
</organism>
<protein>
    <submittedName>
        <fullName evidence="1">Transposase</fullName>
    </submittedName>
</protein>
<comment type="caution">
    <text evidence="1">The sequence shown here is derived from an EMBL/GenBank/DDBJ whole genome shotgun (WGS) entry which is preliminary data.</text>
</comment>